<dbReference type="InterPro" id="IPR026045">
    <property type="entry name" value="Ferric-bd"/>
</dbReference>
<dbReference type="Proteomes" id="UP001500631">
    <property type="component" value="Unassembled WGS sequence"/>
</dbReference>
<evidence type="ECO:0000313" key="3">
    <source>
        <dbReference type="EMBL" id="GAA5100850.1"/>
    </source>
</evidence>
<dbReference type="PANTHER" id="PTHR30006">
    <property type="entry name" value="THIAMINE-BINDING PERIPLASMIC PROTEIN-RELATED"/>
    <property type="match status" value="1"/>
</dbReference>
<comment type="caution">
    <text evidence="3">The sequence shown here is derived from an EMBL/GenBank/DDBJ whole genome shotgun (WGS) entry which is preliminary data.</text>
</comment>
<evidence type="ECO:0000256" key="2">
    <source>
        <dbReference type="SAM" id="SignalP"/>
    </source>
</evidence>
<dbReference type="InterPro" id="IPR017663">
    <property type="entry name" value="ABC_2-AEP-bd"/>
</dbReference>
<evidence type="ECO:0000313" key="4">
    <source>
        <dbReference type="Proteomes" id="UP001500631"/>
    </source>
</evidence>
<dbReference type="Pfam" id="PF13343">
    <property type="entry name" value="SBP_bac_6"/>
    <property type="match status" value="1"/>
</dbReference>
<dbReference type="EMBL" id="BAABKE010000005">
    <property type="protein sequence ID" value="GAA5100850.1"/>
    <property type="molecule type" value="Genomic_DNA"/>
</dbReference>
<protein>
    <submittedName>
        <fullName evidence="3">2-aminoethylphosphonate ABC transporter substrate-binding protein</fullName>
    </submittedName>
</protein>
<keyword evidence="1 2" id="KW-0732">Signal</keyword>
<gene>
    <name evidence="3" type="ORF">GCM10023338_15990</name>
</gene>
<accession>A0ABP9MS30</accession>
<proteinExistence type="predicted"/>
<dbReference type="Gene3D" id="3.40.190.10">
    <property type="entry name" value="Periplasmic binding protein-like II"/>
    <property type="match status" value="2"/>
</dbReference>
<feature type="chain" id="PRO_5046730011" evidence="2">
    <location>
        <begin position="23"/>
        <end position="344"/>
    </location>
</feature>
<sequence length="344" mass="37985">MKLFKSTALTIALISTLGSAYAQKQELTVYSAIETDQLKELEKAFNQDHPEIKLRIVRDSTGVVVSKLLAEKNNPKADVIWGVAITGLGVLKLENMLEPYAPANIAKIDPKYKDKDAVPAWWGHQISGAVICFNTVEAEKRGLPKPASWNDLLNPIYQGQIVMPDPTSSGTGYYDVVSWLQMWGDEQGKGGGWQYMDKLHNNIAQYTHSGSKPCNMAATGEYVMGISFEYRGNTNKDKGAPIDLVFPSEGLGWDVESFAIHKGTKNLEAAKVLADWASSDKAMALYGKNYALTSVPGTATKLEYVPANYAELLIDMDFDTAAKDRSRILSEWSQRYSKKSEPKS</sequence>
<evidence type="ECO:0000256" key="1">
    <source>
        <dbReference type="ARBA" id="ARBA00022729"/>
    </source>
</evidence>
<dbReference type="PANTHER" id="PTHR30006:SF2">
    <property type="entry name" value="ABC TRANSPORTER SUBSTRATE-BINDING PROTEIN"/>
    <property type="match status" value="1"/>
</dbReference>
<dbReference type="NCBIfam" id="TIGR03261">
    <property type="entry name" value="phnS2"/>
    <property type="match status" value="1"/>
</dbReference>
<keyword evidence="4" id="KW-1185">Reference proteome</keyword>
<dbReference type="RefSeq" id="WP_077925831.1">
    <property type="nucleotide sequence ID" value="NZ_BAABKE010000005.1"/>
</dbReference>
<dbReference type="CDD" id="cd13544">
    <property type="entry name" value="PBP2_Fbp_like_1"/>
    <property type="match status" value="1"/>
</dbReference>
<feature type="signal peptide" evidence="2">
    <location>
        <begin position="1"/>
        <end position="22"/>
    </location>
</feature>
<reference evidence="4" key="1">
    <citation type="journal article" date="2019" name="Int. J. Syst. Evol. Microbiol.">
        <title>The Global Catalogue of Microorganisms (GCM) 10K type strain sequencing project: providing services to taxonomists for standard genome sequencing and annotation.</title>
        <authorList>
            <consortium name="The Broad Institute Genomics Platform"/>
            <consortium name="The Broad Institute Genome Sequencing Center for Infectious Disease"/>
            <person name="Wu L."/>
            <person name="Ma J."/>
        </authorList>
    </citation>
    <scope>NUCLEOTIDE SEQUENCE [LARGE SCALE GENOMIC DNA]</scope>
    <source>
        <strain evidence="4">JCM 18424</strain>
    </source>
</reference>
<organism evidence="3 4">
    <name type="scientific">Wohlfahrtiimonas larvae</name>
    <dbReference type="NCBI Taxonomy" id="1157986"/>
    <lineage>
        <taxon>Bacteria</taxon>
        <taxon>Pseudomonadati</taxon>
        <taxon>Pseudomonadota</taxon>
        <taxon>Gammaproteobacteria</taxon>
        <taxon>Cardiobacteriales</taxon>
        <taxon>Ignatzschineriaceae</taxon>
        <taxon>Wohlfahrtiimonas</taxon>
    </lineage>
</organism>
<dbReference type="SUPFAM" id="SSF53850">
    <property type="entry name" value="Periplasmic binding protein-like II"/>
    <property type="match status" value="1"/>
</dbReference>
<dbReference type="PIRSF" id="PIRSF002825">
    <property type="entry name" value="CfbpA"/>
    <property type="match status" value="1"/>
</dbReference>
<name>A0ABP9MS30_9GAMM</name>